<reference evidence="5" key="1">
    <citation type="journal article" date="2019" name="Int. J. Syst. Evol. Microbiol.">
        <title>The Global Catalogue of Microorganisms (GCM) 10K type strain sequencing project: providing services to taxonomists for standard genome sequencing and annotation.</title>
        <authorList>
            <consortium name="The Broad Institute Genomics Platform"/>
            <consortium name="The Broad Institute Genome Sequencing Center for Infectious Disease"/>
            <person name="Wu L."/>
            <person name="Ma J."/>
        </authorList>
    </citation>
    <scope>NUCLEOTIDE SEQUENCE [LARGE SCALE GENOMIC DNA]</scope>
    <source>
        <strain evidence="5">CGMCC 1.12471</strain>
    </source>
</reference>
<evidence type="ECO:0000256" key="1">
    <source>
        <dbReference type="SAM" id="MobiDB-lite"/>
    </source>
</evidence>
<evidence type="ECO:0000313" key="4">
    <source>
        <dbReference type="EMBL" id="MFD1721113.1"/>
    </source>
</evidence>
<comment type="caution">
    <text evidence="4">The sequence shown here is derived from an EMBL/GenBank/DDBJ whole genome shotgun (WGS) entry which is preliminary data.</text>
</comment>
<feature type="domain" description="DUF4190" evidence="3">
    <location>
        <begin position="27"/>
        <end position="81"/>
    </location>
</feature>
<protein>
    <submittedName>
        <fullName evidence="4">DUF4190 domain-containing protein</fullName>
    </submittedName>
</protein>
<keyword evidence="2" id="KW-0472">Membrane</keyword>
<name>A0ABW4LC56_9MICO</name>
<accession>A0ABW4LC56</accession>
<feature type="region of interest" description="Disordered" evidence="1">
    <location>
        <begin position="1"/>
        <end position="20"/>
    </location>
</feature>
<evidence type="ECO:0000313" key="5">
    <source>
        <dbReference type="Proteomes" id="UP001597347"/>
    </source>
</evidence>
<evidence type="ECO:0000256" key="2">
    <source>
        <dbReference type="SAM" id="Phobius"/>
    </source>
</evidence>
<keyword evidence="2" id="KW-0812">Transmembrane</keyword>
<gene>
    <name evidence="4" type="ORF">ACFSBI_06080</name>
</gene>
<dbReference type="Proteomes" id="UP001597347">
    <property type="component" value="Unassembled WGS sequence"/>
</dbReference>
<feature type="transmembrane region" description="Helical" evidence="2">
    <location>
        <begin position="26"/>
        <end position="50"/>
    </location>
</feature>
<proteinExistence type="predicted"/>
<dbReference type="EMBL" id="JBHUEA010000007">
    <property type="protein sequence ID" value="MFD1721113.1"/>
    <property type="molecule type" value="Genomic_DNA"/>
</dbReference>
<keyword evidence="2" id="KW-1133">Transmembrane helix</keyword>
<dbReference type="RefSeq" id="WP_377933062.1">
    <property type="nucleotide sequence ID" value="NZ_JBHUEA010000007.1"/>
</dbReference>
<sequence>MSDYQPTPPSSTPYTGAPSTQGRTNVLAIIALVLAFVVAPGGIICGHIALSQIKRTGEQGRGLALAGTILGYVFTIGYVLLFVGFVALAVAVNNSGFSTSP</sequence>
<dbReference type="InterPro" id="IPR025241">
    <property type="entry name" value="DUF4190"/>
</dbReference>
<dbReference type="Pfam" id="PF13828">
    <property type="entry name" value="DUF4190"/>
    <property type="match status" value="1"/>
</dbReference>
<keyword evidence="5" id="KW-1185">Reference proteome</keyword>
<organism evidence="4 5">
    <name type="scientific">Amnibacterium endophyticum</name>
    <dbReference type="NCBI Taxonomy" id="2109337"/>
    <lineage>
        <taxon>Bacteria</taxon>
        <taxon>Bacillati</taxon>
        <taxon>Actinomycetota</taxon>
        <taxon>Actinomycetes</taxon>
        <taxon>Micrococcales</taxon>
        <taxon>Microbacteriaceae</taxon>
        <taxon>Amnibacterium</taxon>
    </lineage>
</organism>
<feature type="transmembrane region" description="Helical" evidence="2">
    <location>
        <begin position="62"/>
        <end position="92"/>
    </location>
</feature>
<evidence type="ECO:0000259" key="3">
    <source>
        <dbReference type="Pfam" id="PF13828"/>
    </source>
</evidence>
<feature type="compositionally biased region" description="Pro residues" evidence="1">
    <location>
        <begin position="1"/>
        <end position="11"/>
    </location>
</feature>